<dbReference type="EMBL" id="QFQP01000024">
    <property type="protein sequence ID" value="PZR08595.1"/>
    <property type="molecule type" value="Genomic_DNA"/>
</dbReference>
<proteinExistence type="predicted"/>
<protein>
    <submittedName>
        <fullName evidence="2">Uncharacterized protein</fullName>
    </submittedName>
</protein>
<keyword evidence="1" id="KW-0472">Membrane</keyword>
<dbReference type="Proteomes" id="UP000249061">
    <property type="component" value="Unassembled WGS sequence"/>
</dbReference>
<keyword evidence="1" id="KW-1133">Transmembrane helix</keyword>
<evidence type="ECO:0000256" key="1">
    <source>
        <dbReference type="SAM" id="Phobius"/>
    </source>
</evidence>
<gene>
    <name evidence="2" type="ORF">DI536_24110</name>
</gene>
<organism evidence="2 3">
    <name type="scientific">Archangium gephyra</name>
    <dbReference type="NCBI Taxonomy" id="48"/>
    <lineage>
        <taxon>Bacteria</taxon>
        <taxon>Pseudomonadati</taxon>
        <taxon>Myxococcota</taxon>
        <taxon>Myxococcia</taxon>
        <taxon>Myxococcales</taxon>
        <taxon>Cystobacterineae</taxon>
        <taxon>Archangiaceae</taxon>
        <taxon>Archangium</taxon>
    </lineage>
</organism>
<dbReference type="AlphaFoldDB" id="A0A2W5TB21"/>
<sequence length="269" mass="27619">MFTALVTSALVLGAAPKVVSPEWNAVNVKKELVTFYADVLADALRKEGLQVVTAQDVATLLGMERQRELLGCNDGANSCMAELASALGCDATLVVNLARFDDGGFRGIAKVISSKTGNTLSSAQLDSRNERTLLDSLESAAKVLAGPFKTTATSVAEVKRDEAPRGPENATRFWWLPGAVGLAAGAAGAGLFVASENEYQAIDDKTSYAEAKAAADLGKGLQAGGWVACGVGAALVVTGVVMLVLPKHDVVPTAVVTPNGGALGVGGRF</sequence>
<name>A0A2W5TB21_9BACT</name>
<evidence type="ECO:0000313" key="3">
    <source>
        <dbReference type="Proteomes" id="UP000249061"/>
    </source>
</evidence>
<reference evidence="2 3" key="1">
    <citation type="submission" date="2017-08" db="EMBL/GenBank/DDBJ databases">
        <title>Infants hospitalized years apart are colonized by the same room-sourced microbial strains.</title>
        <authorList>
            <person name="Brooks B."/>
            <person name="Olm M.R."/>
            <person name="Firek B.A."/>
            <person name="Baker R."/>
            <person name="Thomas B.C."/>
            <person name="Morowitz M.J."/>
            <person name="Banfield J.F."/>
        </authorList>
    </citation>
    <scope>NUCLEOTIDE SEQUENCE [LARGE SCALE GENOMIC DNA]</scope>
    <source>
        <strain evidence="2">S2_003_000_R2_14</strain>
    </source>
</reference>
<feature type="transmembrane region" description="Helical" evidence="1">
    <location>
        <begin position="223"/>
        <end position="245"/>
    </location>
</feature>
<comment type="caution">
    <text evidence="2">The sequence shown here is derived from an EMBL/GenBank/DDBJ whole genome shotgun (WGS) entry which is preliminary data.</text>
</comment>
<accession>A0A2W5TB21</accession>
<evidence type="ECO:0000313" key="2">
    <source>
        <dbReference type="EMBL" id="PZR08595.1"/>
    </source>
</evidence>
<keyword evidence="1" id="KW-0812">Transmembrane</keyword>